<dbReference type="InterPro" id="IPR003141">
    <property type="entry name" value="Pol/His_phosphatase_N"/>
</dbReference>
<dbReference type="Proteomes" id="UP000664654">
    <property type="component" value="Unassembled WGS sequence"/>
</dbReference>
<dbReference type="GO" id="GO:0004534">
    <property type="term" value="F:5'-3' RNA exonuclease activity"/>
    <property type="evidence" value="ECO:0007669"/>
    <property type="project" value="TreeGrafter"/>
</dbReference>
<dbReference type="Gene3D" id="1.10.150.650">
    <property type="match status" value="1"/>
</dbReference>
<dbReference type="PANTHER" id="PTHR42924">
    <property type="entry name" value="EXONUCLEASE"/>
    <property type="match status" value="1"/>
</dbReference>
<dbReference type="CDD" id="cd07438">
    <property type="entry name" value="PHP_HisPPase_AMP"/>
    <property type="match status" value="1"/>
</dbReference>
<evidence type="ECO:0000313" key="3">
    <source>
        <dbReference type="Proteomes" id="UP000664654"/>
    </source>
</evidence>
<dbReference type="InterPro" id="IPR052018">
    <property type="entry name" value="PHP_domain"/>
</dbReference>
<feature type="domain" description="Polymerase/histidinol phosphatase N-terminal" evidence="1">
    <location>
        <begin position="3"/>
        <end position="70"/>
    </location>
</feature>
<accession>A0A939DQ35</accession>
<name>A0A939DQ35_9ALTE</name>
<dbReference type="SUPFAM" id="SSF89550">
    <property type="entry name" value="PHP domain-like"/>
    <property type="match status" value="1"/>
</dbReference>
<dbReference type="Pfam" id="PF02811">
    <property type="entry name" value="PHP"/>
    <property type="match status" value="1"/>
</dbReference>
<reference evidence="2" key="1">
    <citation type="submission" date="2021-03" db="EMBL/GenBank/DDBJ databases">
        <title>novel species isolated from a fishpond in China.</title>
        <authorList>
            <person name="Lu H."/>
            <person name="Cai Z."/>
        </authorList>
    </citation>
    <scope>NUCLEOTIDE SEQUENCE</scope>
    <source>
        <strain evidence="2">JCM 30855</strain>
    </source>
</reference>
<dbReference type="InterPro" id="IPR016195">
    <property type="entry name" value="Pol/histidinol_Pase-like"/>
</dbReference>
<dbReference type="EMBL" id="JAFKCV010000011">
    <property type="protein sequence ID" value="MBN7826893.1"/>
    <property type="molecule type" value="Genomic_DNA"/>
</dbReference>
<dbReference type="SMART" id="SM00481">
    <property type="entry name" value="POLIIIAc"/>
    <property type="match status" value="1"/>
</dbReference>
<dbReference type="InterPro" id="IPR004013">
    <property type="entry name" value="PHP_dom"/>
</dbReference>
<keyword evidence="3" id="KW-1185">Reference proteome</keyword>
<dbReference type="RefSeq" id="WP_206575003.1">
    <property type="nucleotide sequence ID" value="NZ_JAFKCV010000011.1"/>
</dbReference>
<sequence length="286" mass="31996">MKIDLHSHTCYSDGALTPRELIDRAHNMQLDVLAITDHDTVAALDEARHYQAGLRRPLQIIAGVEISTRWHGFDIHILGLNLDHQEAIFTARLAEQAQRREVRAREMAAKLEKAGVPGIYEQARRLAGQGQLTRTHFARALVKSGQVKDHEDAFRKYLGKDKRAFVKPSWPEIPEAISWIKAAGGNPVLAHPARYDLSAKWLRRLLVEFAAAGGEGMEVTHPQLAPDSKRQLASYAREYGLAASVGSDFHFPGRWTELGKNLSLPEDLVPIWKTWNLAQPQTGKSV</sequence>
<protein>
    <submittedName>
        <fullName evidence="2">PHP domain-containing protein</fullName>
    </submittedName>
</protein>
<dbReference type="GO" id="GO:0035312">
    <property type="term" value="F:5'-3' DNA exonuclease activity"/>
    <property type="evidence" value="ECO:0007669"/>
    <property type="project" value="TreeGrafter"/>
</dbReference>
<comment type="caution">
    <text evidence="2">The sequence shown here is derived from an EMBL/GenBank/DDBJ whole genome shotgun (WGS) entry which is preliminary data.</text>
</comment>
<dbReference type="PANTHER" id="PTHR42924:SF3">
    <property type="entry name" value="POLYMERASE_HISTIDINOL PHOSPHATASE N-TERMINAL DOMAIN-CONTAINING PROTEIN"/>
    <property type="match status" value="1"/>
</dbReference>
<dbReference type="AlphaFoldDB" id="A0A939DQ35"/>
<gene>
    <name evidence="2" type="ORF">J0A66_16780</name>
</gene>
<dbReference type="Gene3D" id="3.20.20.140">
    <property type="entry name" value="Metal-dependent hydrolases"/>
    <property type="match status" value="1"/>
</dbReference>
<proteinExistence type="predicted"/>
<evidence type="ECO:0000313" key="2">
    <source>
        <dbReference type="EMBL" id="MBN7826893.1"/>
    </source>
</evidence>
<evidence type="ECO:0000259" key="1">
    <source>
        <dbReference type="SMART" id="SM00481"/>
    </source>
</evidence>
<organism evidence="2 3">
    <name type="scientific">Bowmanella dokdonensis</name>
    <dbReference type="NCBI Taxonomy" id="751969"/>
    <lineage>
        <taxon>Bacteria</taxon>
        <taxon>Pseudomonadati</taxon>
        <taxon>Pseudomonadota</taxon>
        <taxon>Gammaproteobacteria</taxon>
        <taxon>Alteromonadales</taxon>
        <taxon>Alteromonadaceae</taxon>
        <taxon>Bowmanella</taxon>
    </lineage>
</organism>